<name>A0ABP4EEF3_9ACTN</name>
<reference evidence="6" key="1">
    <citation type="journal article" date="2019" name="Int. J. Syst. Evol. Microbiol.">
        <title>The Global Catalogue of Microorganisms (GCM) 10K type strain sequencing project: providing services to taxonomists for standard genome sequencing and annotation.</title>
        <authorList>
            <consortium name="The Broad Institute Genomics Platform"/>
            <consortium name="The Broad Institute Genome Sequencing Center for Infectious Disease"/>
            <person name="Wu L."/>
            <person name="Ma J."/>
        </authorList>
    </citation>
    <scope>NUCLEOTIDE SEQUENCE [LARGE SCALE GENOMIC DNA]</scope>
    <source>
        <strain evidence="6">JCM 13008</strain>
    </source>
</reference>
<sequence length="220" mass="23548">MKVELNEILQERYSCRAFASEPVEQSVLADVFALAQRTPSWCNTQPWQVHLLSGEARASLSKALVESVLAGQGGSDFPLPDYVGASDDRRKVAGFGLYQALEIAREDKLARGAQMLKNFEFFGAPHVAVITTDAPLGFYGGVDCGGFVANLVNAAHAQGLGTCAQGAIAMQAPVVREFLDLPEDRLVVCAVSIGRPDASDPVNAFRTERAEAADVVTYLS</sequence>
<dbReference type="Proteomes" id="UP001501581">
    <property type="component" value="Unassembled WGS sequence"/>
</dbReference>
<evidence type="ECO:0000313" key="6">
    <source>
        <dbReference type="Proteomes" id="UP001501581"/>
    </source>
</evidence>
<organism evidence="5 6">
    <name type="scientific">Nocardioides dubius</name>
    <dbReference type="NCBI Taxonomy" id="317019"/>
    <lineage>
        <taxon>Bacteria</taxon>
        <taxon>Bacillati</taxon>
        <taxon>Actinomycetota</taxon>
        <taxon>Actinomycetes</taxon>
        <taxon>Propionibacteriales</taxon>
        <taxon>Nocardioidaceae</taxon>
        <taxon>Nocardioides</taxon>
    </lineage>
</organism>
<dbReference type="Pfam" id="PF00881">
    <property type="entry name" value="Nitroreductase"/>
    <property type="match status" value="1"/>
</dbReference>
<dbReference type="PANTHER" id="PTHR23026">
    <property type="entry name" value="NADPH NITROREDUCTASE"/>
    <property type="match status" value="1"/>
</dbReference>
<keyword evidence="2" id="KW-0288">FMN</keyword>
<keyword evidence="1" id="KW-0285">Flavoprotein</keyword>
<gene>
    <name evidence="5" type="ORF">GCM10009668_26240</name>
</gene>
<dbReference type="Gene3D" id="3.40.109.10">
    <property type="entry name" value="NADH Oxidase"/>
    <property type="match status" value="1"/>
</dbReference>
<keyword evidence="3" id="KW-0560">Oxidoreductase</keyword>
<feature type="domain" description="Nitroreductase" evidence="4">
    <location>
        <begin position="10"/>
        <end position="195"/>
    </location>
</feature>
<dbReference type="InterPro" id="IPR050627">
    <property type="entry name" value="Nitroreductase/BluB"/>
</dbReference>
<evidence type="ECO:0000256" key="3">
    <source>
        <dbReference type="ARBA" id="ARBA00023002"/>
    </source>
</evidence>
<dbReference type="InterPro" id="IPR029479">
    <property type="entry name" value="Nitroreductase"/>
</dbReference>
<evidence type="ECO:0000313" key="5">
    <source>
        <dbReference type="EMBL" id="GAA1105550.1"/>
    </source>
</evidence>
<dbReference type="CDD" id="cd02136">
    <property type="entry name" value="PnbA_NfnB-like"/>
    <property type="match status" value="1"/>
</dbReference>
<dbReference type="InterPro" id="IPR000415">
    <property type="entry name" value="Nitroreductase-like"/>
</dbReference>
<evidence type="ECO:0000256" key="1">
    <source>
        <dbReference type="ARBA" id="ARBA00022630"/>
    </source>
</evidence>
<dbReference type="PANTHER" id="PTHR23026:SF90">
    <property type="entry name" value="IODOTYROSINE DEIODINASE 1"/>
    <property type="match status" value="1"/>
</dbReference>
<accession>A0ABP4EEF3</accession>
<comment type="caution">
    <text evidence="5">The sequence shown here is derived from an EMBL/GenBank/DDBJ whole genome shotgun (WGS) entry which is preliminary data.</text>
</comment>
<evidence type="ECO:0000259" key="4">
    <source>
        <dbReference type="Pfam" id="PF00881"/>
    </source>
</evidence>
<protein>
    <submittedName>
        <fullName evidence="5">Nitroreductase</fullName>
    </submittedName>
</protein>
<dbReference type="SUPFAM" id="SSF55469">
    <property type="entry name" value="FMN-dependent nitroreductase-like"/>
    <property type="match status" value="1"/>
</dbReference>
<dbReference type="EMBL" id="BAAALG010000011">
    <property type="protein sequence ID" value="GAA1105550.1"/>
    <property type="molecule type" value="Genomic_DNA"/>
</dbReference>
<evidence type="ECO:0000256" key="2">
    <source>
        <dbReference type="ARBA" id="ARBA00022643"/>
    </source>
</evidence>
<proteinExistence type="predicted"/>
<keyword evidence="6" id="KW-1185">Reference proteome</keyword>